<dbReference type="AlphaFoldDB" id="A0AB36TED4"/>
<name>A0AB36TED4_ACETH</name>
<accession>A0AB36TED4</accession>
<dbReference type="GeneID" id="35804355"/>
<comment type="caution">
    <text evidence="1">The sequence shown here is derived from an EMBL/GenBank/DDBJ whole genome shotgun (WGS) entry which is preliminary data.</text>
</comment>
<protein>
    <submittedName>
        <fullName evidence="1">Uncharacterized protein</fullName>
    </submittedName>
</protein>
<evidence type="ECO:0000313" key="2">
    <source>
        <dbReference type="Proteomes" id="UP000223596"/>
    </source>
</evidence>
<evidence type="ECO:0000313" key="1">
    <source>
        <dbReference type="EMBL" id="PFH02138.1"/>
    </source>
</evidence>
<sequence>MFRRLFISLLILSTLTSDGTVNIAGYLIDLYRYDGLEPDLVVLDGNLFKEAVCENAEDSELLSADAYCIICAEKSKDDDKRSCGFKLFNNKYNYNAFLYKFPVQWIGENGSLFYASRDISLYMSDLSPPCI</sequence>
<reference evidence="1 2" key="1">
    <citation type="submission" date="2017-09" db="EMBL/GenBank/DDBJ databases">
        <title>Evaluation of Pacific Biosciences Sequencing Technology to Finishing C. thermocellum Genome Sequences.</title>
        <authorList>
            <person name="Brown S."/>
        </authorList>
    </citation>
    <scope>NUCLEOTIDE SEQUENCE [LARGE SCALE GENOMIC DNA]</scope>
    <source>
        <strain evidence="1 2">AD2</strain>
    </source>
</reference>
<gene>
    <name evidence="1" type="ORF">M972_11904</name>
</gene>
<proteinExistence type="predicted"/>
<dbReference type="Proteomes" id="UP000223596">
    <property type="component" value="Unassembled WGS sequence"/>
</dbReference>
<dbReference type="EMBL" id="PDBW01000001">
    <property type="protein sequence ID" value="PFH02138.1"/>
    <property type="molecule type" value="Genomic_DNA"/>
</dbReference>
<dbReference type="RefSeq" id="WP_003518242.1">
    <property type="nucleotide sequence ID" value="NZ_CP013828.1"/>
</dbReference>
<organism evidence="1 2">
    <name type="scientific">Acetivibrio thermocellus AD2</name>
    <dbReference type="NCBI Taxonomy" id="1138384"/>
    <lineage>
        <taxon>Bacteria</taxon>
        <taxon>Bacillati</taxon>
        <taxon>Bacillota</taxon>
        <taxon>Clostridia</taxon>
        <taxon>Eubacteriales</taxon>
        <taxon>Oscillospiraceae</taxon>
        <taxon>Acetivibrio</taxon>
    </lineage>
</organism>